<protein>
    <submittedName>
        <fullName evidence="7">DUF2179 domain-containing protein</fullName>
    </submittedName>
</protein>
<evidence type="ECO:0000313" key="7">
    <source>
        <dbReference type="EMBL" id="RZN65113.1"/>
    </source>
</evidence>
<name>A0A520KT58_METT2</name>
<keyword evidence="5" id="KW-0472">Membrane</keyword>
<dbReference type="Pfam" id="PF10035">
    <property type="entry name" value="DUF2179"/>
    <property type="match status" value="1"/>
</dbReference>
<evidence type="ECO:0000259" key="6">
    <source>
        <dbReference type="Pfam" id="PF10035"/>
    </source>
</evidence>
<dbReference type="Gene3D" id="3.30.70.120">
    <property type="match status" value="1"/>
</dbReference>
<feature type="domain" description="DUF2179" evidence="6">
    <location>
        <begin position="31"/>
        <end position="79"/>
    </location>
</feature>
<gene>
    <name evidence="7" type="ORF">EF806_02345</name>
</gene>
<keyword evidence="2" id="KW-1003">Cell membrane</keyword>
<evidence type="ECO:0000256" key="4">
    <source>
        <dbReference type="ARBA" id="ARBA00022989"/>
    </source>
</evidence>
<dbReference type="Proteomes" id="UP000317158">
    <property type="component" value="Unassembled WGS sequence"/>
</dbReference>
<dbReference type="InterPro" id="IPR019264">
    <property type="entry name" value="DUF2179"/>
</dbReference>
<evidence type="ECO:0000256" key="1">
    <source>
        <dbReference type="ARBA" id="ARBA00004651"/>
    </source>
</evidence>
<accession>A0A520KT58</accession>
<evidence type="ECO:0000256" key="2">
    <source>
        <dbReference type="ARBA" id="ARBA00022475"/>
    </source>
</evidence>
<dbReference type="GO" id="GO:0005886">
    <property type="term" value="C:plasma membrane"/>
    <property type="evidence" value="ECO:0007669"/>
    <property type="project" value="UniProtKB-SubCell"/>
</dbReference>
<keyword evidence="3" id="KW-0812">Transmembrane</keyword>
<dbReference type="AlphaFoldDB" id="A0A520KT58"/>
<sequence>MGHWEIVIEIITQKNADDLINYLRSIGCRFTTVDGYGAFKPVKIIYSVIDRKNLPSIVNIIKTFNPNAFYTVKDVKFVHEK</sequence>
<proteinExistence type="predicted"/>
<dbReference type="EMBL" id="RXIF01000004">
    <property type="protein sequence ID" value="RZN65113.1"/>
    <property type="molecule type" value="Genomic_DNA"/>
</dbReference>
<organism evidence="7 8">
    <name type="scientific">Methanoliparum thermophilum</name>
    <dbReference type="NCBI Taxonomy" id="2491083"/>
    <lineage>
        <taxon>Archaea</taxon>
        <taxon>Methanobacteriati</taxon>
        <taxon>Methanobacteriota</taxon>
        <taxon>Candidatus Methanoliparia</taxon>
        <taxon>Candidatus Methanoliparales</taxon>
        <taxon>Candidatus Methanoliparaceae</taxon>
        <taxon>Candidatus Methanoliparum</taxon>
    </lineage>
</organism>
<comment type="caution">
    <text evidence="7">The sequence shown here is derived from an EMBL/GenBank/DDBJ whole genome shotgun (WGS) entry which is preliminary data.</text>
</comment>
<reference evidence="7 8" key="1">
    <citation type="journal article" date="2019" name="Nat. Microbiol.">
        <title>Wide diversity of methane and short-chain alkane metabolisms in uncultured archaea.</title>
        <authorList>
            <person name="Borrel G."/>
            <person name="Adam P.S."/>
            <person name="McKay L.J."/>
            <person name="Chen L.X."/>
            <person name="Sierra-Garcia I.N."/>
            <person name="Sieber C.M."/>
            <person name="Letourneur Q."/>
            <person name="Ghozlane A."/>
            <person name="Andersen G.L."/>
            <person name="Li W.J."/>
            <person name="Hallam S.J."/>
            <person name="Muyzer G."/>
            <person name="de Oliveira V.M."/>
            <person name="Inskeep W.P."/>
            <person name="Banfield J.F."/>
            <person name="Gribaldo S."/>
        </authorList>
    </citation>
    <scope>NUCLEOTIDE SEQUENCE [LARGE SCALE GENOMIC DNA]</scope>
    <source>
        <strain evidence="7">NM1a</strain>
    </source>
</reference>
<dbReference type="CDD" id="cd16381">
    <property type="entry name" value="YitT_C_like_1"/>
    <property type="match status" value="1"/>
</dbReference>
<keyword evidence="4" id="KW-1133">Transmembrane helix</keyword>
<comment type="subcellular location">
    <subcellularLocation>
        <location evidence="1">Cell membrane</location>
        <topology evidence="1">Multi-pass membrane protein</topology>
    </subcellularLocation>
</comment>
<evidence type="ECO:0000256" key="5">
    <source>
        <dbReference type="ARBA" id="ARBA00023136"/>
    </source>
</evidence>
<evidence type="ECO:0000313" key="8">
    <source>
        <dbReference type="Proteomes" id="UP000317158"/>
    </source>
</evidence>
<evidence type="ECO:0000256" key="3">
    <source>
        <dbReference type="ARBA" id="ARBA00022692"/>
    </source>
</evidence>
<dbReference type="InterPro" id="IPR015867">
    <property type="entry name" value="N-reg_PII/ATP_PRibTrfase_C"/>
</dbReference>